<dbReference type="AlphaFoldDB" id="A0A2P4QS09"/>
<dbReference type="EMBL" id="AUPC02000018">
    <property type="protein sequence ID" value="POG80420.1"/>
    <property type="molecule type" value="Genomic_DNA"/>
</dbReference>
<dbReference type="VEuPathDB" id="FungiDB:RhiirFUN_022536"/>
<sequence length="92" mass="10753">MFHIIITLIFLATLQIRQLTQLAITKSPPLLWIINLVLQLNTMILRSLHHITRRSITHLLMIFNSKILLNRIILKSLDLVFPDLKSSLYLIL</sequence>
<reference evidence="1 2" key="1">
    <citation type="journal article" date="2013" name="Proc. Natl. Acad. Sci. U.S.A.">
        <title>Genome of an arbuscular mycorrhizal fungus provides insight into the oldest plant symbiosis.</title>
        <authorList>
            <person name="Tisserant E."/>
            <person name="Malbreil M."/>
            <person name="Kuo A."/>
            <person name="Kohler A."/>
            <person name="Symeonidi A."/>
            <person name="Balestrini R."/>
            <person name="Charron P."/>
            <person name="Duensing N."/>
            <person name="Frei Dit Frey N."/>
            <person name="Gianinazzi-Pearson V."/>
            <person name="Gilbert L.B."/>
            <person name="Handa Y."/>
            <person name="Herr J.R."/>
            <person name="Hijri M."/>
            <person name="Koul R."/>
            <person name="Kawaguchi M."/>
            <person name="Krajinski F."/>
            <person name="Lammers P.J."/>
            <person name="Masclaux F.G."/>
            <person name="Murat C."/>
            <person name="Morin E."/>
            <person name="Ndikumana S."/>
            <person name="Pagni M."/>
            <person name="Petitpierre D."/>
            <person name="Requena N."/>
            <person name="Rosikiewicz P."/>
            <person name="Riley R."/>
            <person name="Saito K."/>
            <person name="San Clemente H."/>
            <person name="Shapiro H."/>
            <person name="van Tuinen D."/>
            <person name="Becard G."/>
            <person name="Bonfante P."/>
            <person name="Paszkowski U."/>
            <person name="Shachar-Hill Y.Y."/>
            <person name="Tuskan G.A."/>
            <person name="Young P.W."/>
            <person name="Sanders I.R."/>
            <person name="Henrissat B."/>
            <person name="Rensing S.A."/>
            <person name="Grigoriev I.V."/>
            <person name="Corradi N."/>
            <person name="Roux C."/>
            <person name="Martin F."/>
        </authorList>
    </citation>
    <scope>NUCLEOTIDE SEQUENCE [LARGE SCALE GENOMIC DNA]</scope>
    <source>
        <strain evidence="1 2">DAOM 197198</strain>
    </source>
</reference>
<proteinExistence type="predicted"/>
<dbReference type="Proteomes" id="UP000018888">
    <property type="component" value="Unassembled WGS sequence"/>
</dbReference>
<protein>
    <submittedName>
        <fullName evidence="1">Uncharacterized protein</fullName>
    </submittedName>
</protein>
<keyword evidence="2" id="KW-1185">Reference proteome</keyword>
<comment type="caution">
    <text evidence="1">The sequence shown here is derived from an EMBL/GenBank/DDBJ whole genome shotgun (WGS) entry which is preliminary data.</text>
</comment>
<name>A0A2P4QS09_RHIID</name>
<reference evidence="1 2" key="2">
    <citation type="journal article" date="2018" name="New Phytol.">
        <title>High intraspecific genome diversity in the model arbuscular mycorrhizal symbiont Rhizophagus irregularis.</title>
        <authorList>
            <person name="Chen E.C.H."/>
            <person name="Morin E."/>
            <person name="Beaudet D."/>
            <person name="Noel J."/>
            <person name="Yildirir G."/>
            <person name="Ndikumana S."/>
            <person name="Charron P."/>
            <person name="St-Onge C."/>
            <person name="Giorgi J."/>
            <person name="Kruger M."/>
            <person name="Marton T."/>
            <person name="Ropars J."/>
            <person name="Grigoriev I.V."/>
            <person name="Hainaut M."/>
            <person name="Henrissat B."/>
            <person name="Roux C."/>
            <person name="Martin F."/>
            <person name="Corradi N."/>
        </authorList>
    </citation>
    <scope>NUCLEOTIDE SEQUENCE [LARGE SCALE GENOMIC DNA]</scope>
    <source>
        <strain evidence="1 2">DAOM 197198</strain>
    </source>
</reference>
<evidence type="ECO:0000313" key="2">
    <source>
        <dbReference type="Proteomes" id="UP000018888"/>
    </source>
</evidence>
<evidence type="ECO:0000313" key="1">
    <source>
        <dbReference type="EMBL" id="POG80420.1"/>
    </source>
</evidence>
<gene>
    <name evidence="1" type="ORF">GLOIN_2v1518253</name>
</gene>
<organism evidence="1 2">
    <name type="scientific">Rhizophagus irregularis (strain DAOM 181602 / DAOM 197198 / MUCL 43194)</name>
    <name type="common">Arbuscular mycorrhizal fungus</name>
    <name type="synonym">Glomus intraradices</name>
    <dbReference type="NCBI Taxonomy" id="747089"/>
    <lineage>
        <taxon>Eukaryota</taxon>
        <taxon>Fungi</taxon>
        <taxon>Fungi incertae sedis</taxon>
        <taxon>Mucoromycota</taxon>
        <taxon>Glomeromycotina</taxon>
        <taxon>Glomeromycetes</taxon>
        <taxon>Glomerales</taxon>
        <taxon>Glomeraceae</taxon>
        <taxon>Rhizophagus</taxon>
    </lineage>
</organism>
<accession>A0A2P4QS09</accession>